<sequence>MTLMSGDKGISGPPDGDNLFRWMWTIQGPVGTVNEKMTYRLRLEFSSTYPPEGPDVRLETPCFYPNVDALEILKQKWTARLTCALCSSPSSHCWQSPMCPAH</sequence>
<evidence type="ECO:0000259" key="1">
    <source>
        <dbReference type="PROSITE" id="PS50127"/>
    </source>
</evidence>
<evidence type="ECO:0000313" key="3">
    <source>
        <dbReference type="Proteomes" id="UP000821853"/>
    </source>
</evidence>
<dbReference type="Proteomes" id="UP000821853">
    <property type="component" value="Chromosome 8"/>
</dbReference>
<gene>
    <name evidence="2" type="ORF">HPB48_014519</name>
</gene>
<protein>
    <recommendedName>
        <fullName evidence="1">UBC core domain-containing protein</fullName>
    </recommendedName>
</protein>
<proteinExistence type="predicted"/>
<dbReference type="EMBL" id="JABSTR010000010">
    <property type="protein sequence ID" value="KAH9380352.1"/>
    <property type="molecule type" value="Genomic_DNA"/>
</dbReference>
<dbReference type="Gene3D" id="3.10.110.10">
    <property type="entry name" value="Ubiquitin Conjugating Enzyme"/>
    <property type="match status" value="1"/>
</dbReference>
<name>A0A9J6H052_HAELO</name>
<accession>A0A9J6H052</accession>
<dbReference type="SUPFAM" id="SSF54495">
    <property type="entry name" value="UBC-like"/>
    <property type="match status" value="1"/>
</dbReference>
<dbReference type="VEuPathDB" id="VectorBase:HLOH_050649"/>
<dbReference type="InterPro" id="IPR000608">
    <property type="entry name" value="UBC"/>
</dbReference>
<evidence type="ECO:0000313" key="2">
    <source>
        <dbReference type="EMBL" id="KAH9380352.1"/>
    </source>
</evidence>
<dbReference type="PANTHER" id="PTHR24067">
    <property type="entry name" value="UBIQUITIN-CONJUGATING ENZYME E2"/>
    <property type="match status" value="1"/>
</dbReference>
<keyword evidence="3" id="KW-1185">Reference proteome</keyword>
<comment type="caution">
    <text evidence="2">The sequence shown here is derived from an EMBL/GenBank/DDBJ whole genome shotgun (WGS) entry which is preliminary data.</text>
</comment>
<dbReference type="OMA" id="FESACYH"/>
<dbReference type="OrthoDB" id="10253686at2759"/>
<dbReference type="Pfam" id="PF00179">
    <property type="entry name" value="UQ_con"/>
    <property type="match status" value="1"/>
</dbReference>
<dbReference type="AlphaFoldDB" id="A0A9J6H052"/>
<reference evidence="2 3" key="1">
    <citation type="journal article" date="2020" name="Cell">
        <title>Large-Scale Comparative Analyses of Tick Genomes Elucidate Their Genetic Diversity and Vector Capacities.</title>
        <authorList>
            <consortium name="Tick Genome and Microbiome Consortium (TIGMIC)"/>
            <person name="Jia N."/>
            <person name="Wang J."/>
            <person name="Shi W."/>
            <person name="Du L."/>
            <person name="Sun Y."/>
            <person name="Zhan W."/>
            <person name="Jiang J.F."/>
            <person name="Wang Q."/>
            <person name="Zhang B."/>
            <person name="Ji P."/>
            <person name="Bell-Sakyi L."/>
            <person name="Cui X.M."/>
            <person name="Yuan T.T."/>
            <person name="Jiang B.G."/>
            <person name="Yang W.F."/>
            <person name="Lam T.T."/>
            <person name="Chang Q.C."/>
            <person name="Ding S.J."/>
            <person name="Wang X.J."/>
            <person name="Zhu J.G."/>
            <person name="Ruan X.D."/>
            <person name="Zhao L."/>
            <person name="Wei J.T."/>
            <person name="Ye R.Z."/>
            <person name="Que T.C."/>
            <person name="Du C.H."/>
            <person name="Zhou Y.H."/>
            <person name="Cheng J.X."/>
            <person name="Dai P.F."/>
            <person name="Guo W.B."/>
            <person name="Han X.H."/>
            <person name="Huang E.J."/>
            <person name="Li L.F."/>
            <person name="Wei W."/>
            <person name="Gao Y.C."/>
            <person name="Liu J.Z."/>
            <person name="Shao H.Z."/>
            <person name="Wang X."/>
            <person name="Wang C.C."/>
            <person name="Yang T.C."/>
            <person name="Huo Q.B."/>
            <person name="Li W."/>
            <person name="Chen H.Y."/>
            <person name="Chen S.E."/>
            <person name="Zhou L.G."/>
            <person name="Ni X.B."/>
            <person name="Tian J.H."/>
            <person name="Sheng Y."/>
            <person name="Liu T."/>
            <person name="Pan Y.S."/>
            <person name="Xia L.Y."/>
            <person name="Li J."/>
            <person name="Zhao F."/>
            <person name="Cao W.C."/>
        </authorList>
    </citation>
    <scope>NUCLEOTIDE SEQUENCE [LARGE SCALE GENOMIC DNA]</scope>
    <source>
        <strain evidence="2">HaeL-2018</strain>
    </source>
</reference>
<organism evidence="2 3">
    <name type="scientific">Haemaphysalis longicornis</name>
    <name type="common">Bush tick</name>
    <dbReference type="NCBI Taxonomy" id="44386"/>
    <lineage>
        <taxon>Eukaryota</taxon>
        <taxon>Metazoa</taxon>
        <taxon>Ecdysozoa</taxon>
        <taxon>Arthropoda</taxon>
        <taxon>Chelicerata</taxon>
        <taxon>Arachnida</taxon>
        <taxon>Acari</taxon>
        <taxon>Parasitiformes</taxon>
        <taxon>Ixodida</taxon>
        <taxon>Ixodoidea</taxon>
        <taxon>Ixodidae</taxon>
        <taxon>Haemaphysalinae</taxon>
        <taxon>Haemaphysalis</taxon>
    </lineage>
</organism>
<feature type="domain" description="UBC core" evidence="1">
    <location>
        <begin position="1"/>
        <end position="102"/>
    </location>
</feature>
<dbReference type="PROSITE" id="PS50127">
    <property type="entry name" value="UBC_2"/>
    <property type="match status" value="1"/>
</dbReference>
<dbReference type="InterPro" id="IPR050113">
    <property type="entry name" value="Ub_conjugating_enzyme"/>
</dbReference>
<dbReference type="InterPro" id="IPR016135">
    <property type="entry name" value="UBQ-conjugating_enzyme/RWD"/>
</dbReference>